<sequence>MIIDKSSSLTYNLATILSNKNTASVVHMTYGVSKGSGIEACHAHGSGPLSSGFTIDDDDMRRYNLAFVLCKIGSHLPSPMMANLSSWISAIMLSASQAARIAVLQSKLIAKVHELDKELDKVGEMGVMTHILIDILTLCL</sequence>
<evidence type="ECO:0000313" key="1">
    <source>
        <dbReference type="EMBL" id="KAK4521677.1"/>
    </source>
</evidence>
<protein>
    <submittedName>
        <fullName evidence="1">Uncharacterized protein</fullName>
    </submittedName>
</protein>
<dbReference type="RefSeq" id="XP_064688343.1">
    <property type="nucleotide sequence ID" value="XM_064823518.1"/>
</dbReference>
<reference evidence="1 2" key="1">
    <citation type="submission" date="2022-11" db="EMBL/GenBank/DDBJ databases">
        <title>Mucor velutinosus strain NIH1002 WGS.</title>
        <authorList>
            <person name="Subramanian P."/>
            <person name="Mullikin J.C."/>
            <person name="Segre J.A."/>
            <person name="Zelazny A.M."/>
        </authorList>
    </citation>
    <scope>NUCLEOTIDE SEQUENCE [LARGE SCALE GENOMIC DNA]</scope>
    <source>
        <strain evidence="1 2">NIH1002</strain>
    </source>
</reference>
<comment type="caution">
    <text evidence="1">The sequence shown here is derived from an EMBL/GenBank/DDBJ whole genome shotgun (WGS) entry which is preliminary data.</text>
</comment>
<dbReference type="AlphaFoldDB" id="A0AAN7I4Q5"/>
<name>A0AAN7I4Q5_9FUNG</name>
<accession>A0AAN7I4Q5</accession>
<dbReference type="GeneID" id="89947895"/>
<keyword evidence="2" id="KW-1185">Reference proteome</keyword>
<dbReference type="EMBL" id="JASEJX010000001">
    <property type="protein sequence ID" value="KAK4521677.1"/>
    <property type="molecule type" value="Genomic_DNA"/>
</dbReference>
<gene>
    <name evidence="1" type="ORF">ATC70_004209</name>
</gene>
<proteinExistence type="predicted"/>
<organism evidence="1 2">
    <name type="scientific">Mucor velutinosus</name>
    <dbReference type="NCBI Taxonomy" id="708070"/>
    <lineage>
        <taxon>Eukaryota</taxon>
        <taxon>Fungi</taxon>
        <taxon>Fungi incertae sedis</taxon>
        <taxon>Mucoromycota</taxon>
        <taxon>Mucoromycotina</taxon>
        <taxon>Mucoromycetes</taxon>
        <taxon>Mucorales</taxon>
        <taxon>Mucorineae</taxon>
        <taxon>Mucoraceae</taxon>
        <taxon>Mucor</taxon>
    </lineage>
</organism>
<dbReference type="Proteomes" id="UP001304243">
    <property type="component" value="Unassembled WGS sequence"/>
</dbReference>
<evidence type="ECO:0000313" key="2">
    <source>
        <dbReference type="Proteomes" id="UP001304243"/>
    </source>
</evidence>